<keyword evidence="3" id="KW-1185">Reference proteome</keyword>
<dbReference type="InterPro" id="IPR056539">
    <property type="entry name" value="NuiA-like"/>
</dbReference>
<dbReference type="Pfam" id="PF23151">
    <property type="entry name" value="NuiA_2"/>
    <property type="match status" value="1"/>
</dbReference>
<dbReference type="PANTHER" id="PTHR42093">
    <property type="match status" value="1"/>
</dbReference>
<gene>
    <name evidence="2" type="ORF">PRK78_002516</name>
</gene>
<evidence type="ECO:0000313" key="3">
    <source>
        <dbReference type="Proteomes" id="UP001219355"/>
    </source>
</evidence>
<proteinExistence type="predicted"/>
<evidence type="ECO:0000256" key="1">
    <source>
        <dbReference type="SAM" id="MobiDB-lite"/>
    </source>
</evidence>
<dbReference type="EMBL" id="CP120628">
    <property type="protein sequence ID" value="WEW57057.1"/>
    <property type="molecule type" value="Genomic_DNA"/>
</dbReference>
<accession>A0AAF0IHN0</accession>
<dbReference type="Proteomes" id="UP001219355">
    <property type="component" value="Chromosome 2"/>
</dbReference>
<protein>
    <submittedName>
        <fullName evidence="2">Uncharacterized protein</fullName>
    </submittedName>
</protein>
<name>A0AAF0IHN0_9EURO</name>
<reference evidence="2" key="1">
    <citation type="submission" date="2023-03" db="EMBL/GenBank/DDBJ databases">
        <title>Emydomyces testavorans Genome Sequence.</title>
        <authorList>
            <person name="Hoyer L."/>
        </authorList>
    </citation>
    <scope>NUCLEOTIDE SEQUENCE</scope>
    <source>
        <strain evidence="2">16-2883</strain>
    </source>
</reference>
<feature type="region of interest" description="Disordered" evidence="1">
    <location>
        <begin position="1"/>
        <end position="37"/>
    </location>
</feature>
<dbReference type="AlphaFoldDB" id="A0AAF0IHN0"/>
<dbReference type="PANTHER" id="PTHR42093:SF1">
    <property type="match status" value="1"/>
</dbReference>
<evidence type="ECO:0000313" key="2">
    <source>
        <dbReference type="EMBL" id="WEW57057.1"/>
    </source>
</evidence>
<sequence>MSSDEAYTAFLDRANADPSAGVQSASKTSSSFHATKTVDENQQVPKVLADVETYYVSDTDEAFEPVVLEWNEAEKGKWPTTDQLKSLIFPSSNAPDLEISTLSQSSFDPRNQYETVFHAIRTAVSGSEAKGTSDAEVKVYRIQHGNTRVEYWVIGLDQNKKRLVGMKARAVES</sequence>
<feature type="compositionally biased region" description="Polar residues" evidence="1">
    <location>
        <begin position="21"/>
        <end position="37"/>
    </location>
</feature>
<organism evidence="2 3">
    <name type="scientific">Emydomyces testavorans</name>
    <dbReference type="NCBI Taxonomy" id="2070801"/>
    <lineage>
        <taxon>Eukaryota</taxon>
        <taxon>Fungi</taxon>
        <taxon>Dikarya</taxon>
        <taxon>Ascomycota</taxon>
        <taxon>Pezizomycotina</taxon>
        <taxon>Eurotiomycetes</taxon>
        <taxon>Eurotiomycetidae</taxon>
        <taxon>Onygenales</taxon>
        <taxon>Nannizziopsiaceae</taxon>
        <taxon>Emydomyces</taxon>
    </lineage>
</organism>